<feature type="transmembrane region" description="Helical" evidence="9">
    <location>
        <begin position="442"/>
        <end position="462"/>
    </location>
</feature>
<accession>A0A6L9UGQ3</accession>
<feature type="transmembrane region" description="Helical" evidence="9">
    <location>
        <begin position="149"/>
        <end position="169"/>
    </location>
</feature>
<feature type="transmembrane region" description="Helical" evidence="9">
    <location>
        <begin position="260"/>
        <end position="281"/>
    </location>
</feature>
<name>A0A6L9UGQ3_9HYPH</name>
<feature type="transmembrane region" description="Helical" evidence="9">
    <location>
        <begin position="208"/>
        <end position="240"/>
    </location>
</feature>
<feature type="transmembrane region" description="Helical" evidence="9">
    <location>
        <begin position="474"/>
        <end position="498"/>
    </location>
</feature>
<feature type="transmembrane region" description="Helical" evidence="9">
    <location>
        <begin position="606"/>
        <end position="627"/>
    </location>
</feature>
<evidence type="ECO:0000256" key="5">
    <source>
        <dbReference type="ARBA" id="ARBA00022692"/>
    </source>
</evidence>
<feature type="transmembrane region" description="Helical" evidence="9">
    <location>
        <begin position="71"/>
        <end position="89"/>
    </location>
</feature>
<organism evidence="12 13">
    <name type="scientific">Rhizobium lusitanum</name>
    <dbReference type="NCBI Taxonomy" id="293958"/>
    <lineage>
        <taxon>Bacteria</taxon>
        <taxon>Pseudomonadati</taxon>
        <taxon>Pseudomonadota</taxon>
        <taxon>Alphaproteobacteria</taxon>
        <taxon>Hyphomicrobiales</taxon>
        <taxon>Rhizobiaceae</taxon>
        <taxon>Rhizobium/Agrobacterium group</taxon>
        <taxon>Rhizobium</taxon>
    </lineage>
</organism>
<evidence type="ECO:0000256" key="9">
    <source>
        <dbReference type="SAM" id="Phobius"/>
    </source>
</evidence>
<keyword evidence="2 8" id="KW-0813">Transport</keyword>
<dbReference type="Proteomes" id="UP000483035">
    <property type="component" value="Unassembled WGS sequence"/>
</dbReference>
<feature type="transmembrane region" description="Helical" evidence="9">
    <location>
        <begin position="371"/>
        <end position="397"/>
    </location>
</feature>
<evidence type="ECO:0000256" key="3">
    <source>
        <dbReference type="ARBA" id="ARBA00022475"/>
    </source>
</evidence>
<feature type="transmembrane region" description="Helical" evidence="9">
    <location>
        <begin position="110"/>
        <end position="129"/>
    </location>
</feature>
<feature type="transmembrane region" description="Helical" evidence="9">
    <location>
        <begin position="341"/>
        <end position="365"/>
    </location>
</feature>
<dbReference type="GO" id="GO:0022857">
    <property type="term" value="F:transmembrane transporter activity"/>
    <property type="evidence" value="ECO:0007669"/>
    <property type="project" value="UniProtKB-UniRule"/>
</dbReference>
<feature type="transmembrane region" description="Helical" evidence="9">
    <location>
        <begin position="176"/>
        <end position="196"/>
    </location>
</feature>
<dbReference type="GO" id="GO:0005886">
    <property type="term" value="C:plasma membrane"/>
    <property type="evidence" value="ECO:0007669"/>
    <property type="project" value="UniProtKB-SubCell"/>
</dbReference>
<dbReference type="InterPro" id="IPR055348">
    <property type="entry name" value="DctQ"/>
</dbReference>
<evidence type="ECO:0000256" key="6">
    <source>
        <dbReference type="ARBA" id="ARBA00022989"/>
    </source>
</evidence>
<keyword evidence="3" id="KW-1003">Cell membrane</keyword>
<dbReference type="InterPro" id="IPR004681">
    <property type="entry name" value="TRAP_DctM"/>
</dbReference>
<feature type="domain" description="TRAP C4-dicarboxylate transport system permease DctM subunit" evidence="11">
    <location>
        <begin position="215"/>
        <end position="622"/>
    </location>
</feature>
<evidence type="ECO:0000256" key="2">
    <source>
        <dbReference type="ARBA" id="ARBA00022448"/>
    </source>
</evidence>
<evidence type="ECO:0000256" key="4">
    <source>
        <dbReference type="ARBA" id="ARBA00022519"/>
    </source>
</evidence>
<evidence type="ECO:0000256" key="8">
    <source>
        <dbReference type="RuleBase" id="RU369079"/>
    </source>
</evidence>
<evidence type="ECO:0000313" key="12">
    <source>
        <dbReference type="EMBL" id="NEI74501.1"/>
    </source>
</evidence>
<proteinExistence type="predicted"/>
<dbReference type="RefSeq" id="WP_163993839.1">
    <property type="nucleotide sequence ID" value="NZ_WUEY01000032.1"/>
</dbReference>
<gene>
    <name evidence="12" type="ORF">GR212_33680</name>
</gene>
<feature type="transmembrane region" description="Helical" evidence="9">
    <location>
        <begin position="518"/>
        <end position="549"/>
    </location>
</feature>
<reference evidence="12 13" key="1">
    <citation type="submission" date="2019-12" db="EMBL/GenBank/DDBJ databases">
        <title>Rhizobium genotypes associated with high levels of biological nitrogen fixation by grain legumes in a temperate-maritime cropping system.</title>
        <authorList>
            <person name="Maluk M."/>
            <person name="Francesc Ferrando Molina F."/>
            <person name="Lopez Del Egido L."/>
            <person name="Lafos M."/>
            <person name="Langarica-Fuentes A."/>
            <person name="Gebre Yohannes G."/>
            <person name="Young M.W."/>
            <person name="Martin P."/>
            <person name="Gantlett R."/>
            <person name="Kenicer G."/>
            <person name="Hawes C."/>
            <person name="Begg G.S."/>
            <person name="Quilliam R.S."/>
            <person name="Squire G.R."/>
            <person name="Poole P.S."/>
            <person name="Young P.W."/>
            <person name="Iannetta P.M."/>
            <person name="James E.K."/>
        </authorList>
    </citation>
    <scope>NUCLEOTIDE SEQUENCE [LARGE SCALE GENOMIC DNA]</scope>
    <source>
        <strain evidence="12 13">JHI1118</strain>
    </source>
</reference>
<feature type="transmembrane region" description="Helical" evidence="9">
    <location>
        <begin position="561"/>
        <end position="586"/>
    </location>
</feature>
<dbReference type="AlphaFoldDB" id="A0A6L9UGQ3"/>
<evidence type="ECO:0000256" key="7">
    <source>
        <dbReference type="ARBA" id="ARBA00023136"/>
    </source>
</evidence>
<comment type="subcellular location">
    <subcellularLocation>
        <location evidence="1 8">Cell inner membrane</location>
        <topology evidence="1 8">Multi-pass membrane protein</topology>
    </subcellularLocation>
</comment>
<sequence length="628" mass="66750">MAGTNILTSETVGKPADLGRKTGWITTLDELFLGTISAIAAVLLAIEIVVLFVGIVARYAFHHPLIWTDEFNSILFLWLGTLGSALALRRWQHMRMTTFVSMLPASWQDYLSGFAVVIVLVFLVLLLPPSFEHVQTEAGVISPSLEISMFWRAAAMPVGIGLMIIAALFRLRNMPLKISIIALAVAIVATGALALLQSTFLDLDQANLAIFFLVGVPLMVFVGIPIAFAFGAATFAYLTLGTYVPPSILVARLDAGMSQLLLLAIPTFVFLGLLIEMTGMAQRMIAFLSNLLGHVRGGLQYVLIAAMYLVSGISGSKAADMAAIAPALFPEMEKLGNDRAAMTALLAATGAQTETVPPSLILIAVGSVTGLSIAGLFTAGLLPSVLLGVMLCAFVWYRTRKAPKNDTPSVKRSVLWKSFFVALPALLLPFVIRSAVVEGVATATEVSTVGAVYTLLVGLVLYRQFEWKRLFPMLAATASLSGAILFVTGAATGMAWAITQSGFSQTLADAIAEVPGGMPTFMALSILLFAILGSVLEGLPAIVLFGPLMFPIAQGLGINDIYYAIVAILAMSLGLFTPPFGVGFYITCAIGGADPNHAMRHLWPYLAILTIGVVIIALVPWLSIGLIQ</sequence>
<keyword evidence="6 9" id="KW-1133">Transmembrane helix</keyword>
<feature type="transmembrane region" description="Helical" evidence="9">
    <location>
        <begin position="301"/>
        <end position="329"/>
    </location>
</feature>
<feature type="domain" description="Tripartite ATP-independent periplasmic transporters DctQ component" evidence="10">
    <location>
        <begin position="48"/>
        <end position="171"/>
    </location>
</feature>
<evidence type="ECO:0000313" key="13">
    <source>
        <dbReference type="Proteomes" id="UP000483035"/>
    </source>
</evidence>
<dbReference type="InterPro" id="IPR010656">
    <property type="entry name" value="DctM"/>
</dbReference>
<keyword evidence="4 8" id="KW-0997">Cell inner membrane</keyword>
<protein>
    <submittedName>
        <fullName evidence="12">TRAP transporter large permease subunit</fullName>
    </submittedName>
</protein>
<evidence type="ECO:0000256" key="1">
    <source>
        <dbReference type="ARBA" id="ARBA00004429"/>
    </source>
</evidence>
<dbReference type="PANTHER" id="PTHR33362:SF2">
    <property type="entry name" value="TRAP TRANSPORTER LARGE PERMEASE PROTEIN"/>
    <property type="match status" value="1"/>
</dbReference>
<dbReference type="EMBL" id="WUEY01000032">
    <property type="protein sequence ID" value="NEI74501.1"/>
    <property type="molecule type" value="Genomic_DNA"/>
</dbReference>
<dbReference type="Pfam" id="PF04290">
    <property type="entry name" value="DctQ"/>
    <property type="match status" value="1"/>
</dbReference>
<dbReference type="PANTHER" id="PTHR33362">
    <property type="entry name" value="SIALIC ACID TRAP TRANSPORTER PERMEASE PROTEIN SIAT-RELATED"/>
    <property type="match status" value="1"/>
</dbReference>
<dbReference type="NCBIfam" id="TIGR00786">
    <property type="entry name" value="dctM"/>
    <property type="match status" value="1"/>
</dbReference>
<feature type="transmembrane region" description="Helical" evidence="9">
    <location>
        <begin position="418"/>
        <end position="436"/>
    </location>
</feature>
<comment type="caution">
    <text evidence="12">The sequence shown here is derived from an EMBL/GenBank/DDBJ whole genome shotgun (WGS) entry which is preliminary data.</text>
</comment>
<evidence type="ECO:0000259" key="11">
    <source>
        <dbReference type="Pfam" id="PF06808"/>
    </source>
</evidence>
<keyword evidence="7 9" id="KW-0472">Membrane</keyword>
<evidence type="ECO:0000259" key="10">
    <source>
        <dbReference type="Pfam" id="PF04290"/>
    </source>
</evidence>
<keyword evidence="5 9" id="KW-0812">Transmembrane</keyword>
<comment type="function">
    <text evidence="8">Part of the tripartite ATP-independent periplasmic (TRAP) transport system.</text>
</comment>
<dbReference type="Pfam" id="PF06808">
    <property type="entry name" value="DctM"/>
    <property type="match status" value="1"/>
</dbReference>
<feature type="transmembrane region" description="Helical" evidence="9">
    <location>
        <begin position="31"/>
        <end position="59"/>
    </location>
</feature>